<dbReference type="EMBL" id="JAJEQF010000001">
    <property type="protein sequence ID" value="MCC2166232.1"/>
    <property type="molecule type" value="Genomic_DNA"/>
</dbReference>
<feature type="chain" id="PRO_5042199938" evidence="5">
    <location>
        <begin position="25"/>
        <end position="344"/>
    </location>
</feature>
<evidence type="ECO:0000256" key="2">
    <source>
        <dbReference type="ARBA" id="ARBA00022670"/>
    </source>
</evidence>
<evidence type="ECO:0000256" key="3">
    <source>
        <dbReference type="ARBA" id="ARBA00022801"/>
    </source>
</evidence>
<dbReference type="InterPro" id="IPR038765">
    <property type="entry name" value="Papain-like_cys_pep_sf"/>
</dbReference>
<keyword evidence="5" id="KW-0732">Signal</keyword>
<dbReference type="Gene3D" id="3.90.1720.10">
    <property type="entry name" value="endopeptidase domain like (from Nostoc punctiforme)"/>
    <property type="match status" value="1"/>
</dbReference>
<proteinExistence type="inferred from homology"/>
<dbReference type="InterPro" id="IPR051202">
    <property type="entry name" value="Peptidase_C40"/>
</dbReference>
<accession>A0AAE3DLE9</accession>
<evidence type="ECO:0000256" key="4">
    <source>
        <dbReference type="ARBA" id="ARBA00022807"/>
    </source>
</evidence>
<dbReference type="Pfam" id="PF08239">
    <property type="entry name" value="SH3_3"/>
    <property type="match status" value="2"/>
</dbReference>
<evidence type="ECO:0000313" key="8">
    <source>
        <dbReference type="EMBL" id="MCC2166232.1"/>
    </source>
</evidence>
<evidence type="ECO:0000259" key="7">
    <source>
        <dbReference type="PROSITE" id="PS51935"/>
    </source>
</evidence>
<dbReference type="InterPro" id="IPR003646">
    <property type="entry name" value="SH3-like_bac-type"/>
</dbReference>
<dbReference type="RefSeq" id="WP_118762937.1">
    <property type="nucleotide sequence ID" value="NZ_JAJEQF010000001.1"/>
</dbReference>
<dbReference type="GO" id="GO:0008234">
    <property type="term" value="F:cysteine-type peptidase activity"/>
    <property type="evidence" value="ECO:0007669"/>
    <property type="project" value="UniProtKB-KW"/>
</dbReference>
<evidence type="ECO:0000256" key="5">
    <source>
        <dbReference type="SAM" id="SignalP"/>
    </source>
</evidence>
<protein>
    <submittedName>
        <fullName evidence="8">NlpC/P60 family protein</fullName>
    </submittedName>
</protein>
<organism evidence="8 9">
    <name type="scientific">Gallintestinimicrobium propionicum</name>
    <dbReference type="NCBI Taxonomy" id="2981770"/>
    <lineage>
        <taxon>Bacteria</taxon>
        <taxon>Bacillati</taxon>
        <taxon>Bacillota</taxon>
        <taxon>Clostridia</taxon>
        <taxon>Lachnospirales</taxon>
        <taxon>Lachnospiraceae</taxon>
        <taxon>Gallintestinimicrobium</taxon>
    </lineage>
</organism>
<comment type="similarity">
    <text evidence="1">Belongs to the peptidase C40 family.</text>
</comment>
<dbReference type="GO" id="GO:0006508">
    <property type="term" value="P:proteolysis"/>
    <property type="evidence" value="ECO:0007669"/>
    <property type="project" value="UniProtKB-KW"/>
</dbReference>
<keyword evidence="3" id="KW-0378">Hydrolase</keyword>
<dbReference type="Gene3D" id="2.30.30.40">
    <property type="entry name" value="SH3 Domains"/>
    <property type="match status" value="2"/>
</dbReference>
<name>A0AAE3DLE9_9FIRM</name>
<evidence type="ECO:0000259" key="6">
    <source>
        <dbReference type="PROSITE" id="PS51781"/>
    </source>
</evidence>
<evidence type="ECO:0000256" key="1">
    <source>
        <dbReference type="ARBA" id="ARBA00007074"/>
    </source>
</evidence>
<feature type="domain" description="NlpC/P60" evidence="7">
    <location>
        <begin position="225"/>
        <end position="344"/>
    </location>
</feature>
<feature type="domain" description="SH3b" evidence="6">
    <location>
        <begin position="71"/>
        <end position="134"/>
    </location>
</feature>
<dbReference type="InterPro" id="IPR000064">
    <property type="entry name" value="NLP_P60_dom"/>
</dbReference>
<dbReference type="SMART" id="SM00287">
    <property type="entry name" value="SH3b"/>
    <property type="match status" value="2"/>
</dbReference>
<dbReference type="Proteomes" id="UP001199355">
    <property type="component" value="Unassembled WGS sequence"/>
</dbReference>
<dbReference type="AlphaFoldDB" id="A0AAE3DLE9"/>
<sequence length="344" mass="37040">MQIWKKLGLTVVLCVLSAGMTVNAGFTGSNVHSAGQSMGVGGLLEESMDPEACLEAAQNAKETRKKIYGYENLGVAKVNDYLNIRKDPSENGELVGKLPKNGGADVLSEENGWYKIKSGKVTGYVRADYMVTGEEARNLADKEATNMAVCNSGGLRVREEGSLDAPVITLVAEGEELEVVDIQDDWVKIMLDDEAAYVSADYVDIAKKLEKAVSLTELKYGQGVSDIRVDLVNYAKQFLGNPYVWGGTSLTKGADCSGFVLSIMKKYGVSLPHHSGSQAQCGKKVSLSEAQPGDLVFYAKNGKINHVAIYIGGGQVIHASNPRTGIKISNVSYRTPYSVRRVLS</sequence>
<keyword evidence="2" id="KW-0645">Protease</keyword>
<dbReference type="SUPFAM" id="SSF54001">
    <property type="entry name" value="Cysteine proteinases"/>
    <property type="match status" value="1"/>
</dbReference>
<feature type="signal peptide" evidence="5">
    <location>
        <begin position="1"/>
        <end position="24"/>
    </location>
</feature>
<dbReference type="Pfam" id="PF00877">
    <property type="entry name" value="NLPC_P60"/>
    <property type="match status" value="1"/>
</dbReference>
<dbReference type="PANTHER" id="PTHR47053">
    <property type="entry name" value="MUREIN DD-ENDOPEPTIDASE MEPH-RELATED"/>
    <property type="match status" value="1"/>
</dbReference>
<comment type="caution">
    <text evidence="8">The sequence shown here is derived from an EMBL/GenBank/DDBJ whole genome shotgun (WGS) entry which is preliminary data.</text>
</comment>
<dbReference type="PROSITE" id="PS51935">
    <property type="entry name" value="NLPC_P60"/>
    <property type="match status" value="1"/>
</dbReference>
<keyword evidence="9" id="KW-1185">Reference proteome</keyword>
<evidence type="ECO:0000313" key="9">
    <source>
        <dbReference type="Proteomes" id="UP001199355"/>
    </source>
</evidence>
<gene>
    <name evidence="8" type="ORF">LKD45_00715</name>
</gene>
<keyword evidence="4" id="KW-0788">Thiol protease</keyword>
<reference evidence="8 9" key="1">
    <citation type="submission" date="2021-10" db="EMBL/GenBank/DDBJ databases">
        <title>Anaerobic single-cell dispensing facilitates the cultivation of human gut bacteria.</title>
        <authorList>
            <person name="Afrizal A."/>
        </authorList>
    </citation>
    <scope>NUCLEOTIDE SEQUENCE [LARGE SCALE GENOMIC DNA]</scope>
    <source>
        <strain evidence="8 9">CLA-AA-H244</strain>
    </source>
</reference>
<feature type="domain" description="SH3b" evidence="6">
    <location>
        <begin position="145"/>
        <end position="207"/>
    </location>
</feature>
<dbReference type="PROSITE" id="PS51781">
    <property type="entry name" value="SH3B"/>
    <property type="match status" value="2"/>
</dbReference>
<dbReference type="PANTHER" id="PTHR47053:SF1">
    <property type="entry name" value="MUREIN DD-ENDOPEPTIDASE MEPH-RELATED"/>
    <property type="match status" value="1"/>
</dbReference>